<feature type="signal peptide" evidence="1">
    <location>
        <begin position="1"/>
        <end position="20"/>
    </location>
</feature>
<organism evidence="2">
    <name type="scientific">Aerococcus viridans</name>
    <dbReference type="NCBI Taxonomy" id="1377"/>
    <lineage>
        <taxon>Bacteria</taxon>
        <taxon>Bacillati</taxon>
        <taxon>Bacillota</taxon>
        <taxon>Bacilli</taxon>
        <taxon>Lactobacillales</taxon>
        <taxon>Aerococcaceae</taxon>
        <taxon>Aerococcus</taxon>
    </lineage>
</organism>
<evidence type="ECO:0000256" key="1">
    <source>
        <dbReference type="SAM" id="SignalP"/>
    </source>
</evidence>
<keyword evidence="1" id="KW-0732">Signal</keyword>
<dbReference type="RefSeq" id="WP_218673664.1">
    <property type="nucleotide sequence ID" value="NZ_MW364930.1"/>
</dbReference>
<dbReference type="PROSITE" id="PS51257">
    <property type="entry name" value="PROKAR_LIPOPROTEIN"/>
    <property type="match status" value="1"/>
</dbReference>
<accession>A0A8F3IXP0</accession>
<name>A0A8F3IXP0_9LACT</name>
<proteinExistence type="predicted"/>
<protein>
    <recommendedName>
        <fullName evidence="3">DUF5105 domain-containing protein</fullName>
    </recommendedName>
</protein>
<feature type="chain" id="PRO_5038766243" description="DUF5105 domain-containing protein" evidence="1">
    <location>
        <begin position="21"/>
        <end position="180"/>
    </location>
</feature>
<dbReference type="EMBL" id="MW364930">
    <property type="protein sequence ID" value="QWY91691.1"/>
    <property type="molecule type" value="Genomic_DNA"/>
</dbReference>
<reference evidence="2" key="1">
    <citation type="submission" date="2020-12" db="EMBL/GenBank/DDBJ databases">
        <authorList>
            <person name="Brenciani A."/>
            <person name="Morroni G."/>
            <person name="Fioriti S."/>
            <person name="Coccitto S.N."/>
            <person name="Cinthi M."/>
            <person name="Giovanetti E."/>
        </authorList>
    </citation>
    <scope>NUCLEOTIDE SEQUENCE</scope>
    <source>
        <plasmid evidence="2">pAv-optrA</plasmid>
    </source>
</reference>
<evidence type="ECO:0000313" key="2">
    <source>
        <dbReference type="EMBL" id="QWY91691.1"/>
    </source>
</evidence>
<dbReference type="AlphaFoldDB" id="A0A8F3IXP0"/>
<evidence type="ECO:0008006" key="3">
    <source>
        <dbReference type="Google" id="ProtNLM"/>
    </source>
</evidence>
<sequence length="180" mass="20246">MKKKLLFLSVISLLSLSACSNTNTDEASSTQTDEATSTTTEMVVSASEITENENQQVKSEFISEAFHILLDYDNENYAERNEEIPNYFTGEALQGLIGAEHLHGDETFKSTSENYKLYQGIGNNTNEFALQIDTTFQVADNEANKLTNIYTFELIEDENSGDYRINNIETTPKQQQSMIP</sequence>
<geneLocation type="plasmid" evidence="2">
    <name>pAv-optrA</name>
</geneLocation>
<keyword evidence="2" id="KW-0614">Plasmid</keyword>